<feature type="transmembrane region" description="Helical" evidence="1">
    <location>
        <begin position="12"/>
        <end position="30"/>
    </location>
</feature>
<protein>
    <submittedName>
        <fullName evidence="2">Uncharacterized protein</fullName>
    </submittedName>
</protein>
<accession>A0A3L6FZV0</accession>
<evidence type="ECO:0000313" key="3">
    <source>
        <dbReference type="Proteomes" id="UP000251960"/>
    </source>
</evidence>
<evidence type="ECO:0000313" key="2">
    <source>
        <dbReference type="EMBL" id="PWZ40378.1"/>
    </source>
</evidence>
<evidence type="ECO:0000256" key="1">
    <source>
        <dbReference type="SAM" id="Phobius"/>
    </source>
</evidence>
<name>A0A3L6FZV0_MAIZE</name>
<reference evidence="2 3" key="1">
    <citation type="journal article" date="2018" name="Nat. Genet.">
        <title>Extensive intraspecific gene order and gene structural variations between Mo17 and other maize genomes.</title>
        <authorList>
            <person name="Sun S."/>
            <person name="Zhou Y."/>
            <person name="Chen J."/>
            <person name="Shi J."/>
            <person name="Zhao H."/>
            <person name="Zhao H."/>
            <person name="Song W."/>
            <person name="Zhang M."/>
            <person name="Cui Y."/>
            <person name="Dong X."/>
            <person name="Liu H."/>
            <person name="Ma X."/>
            <person name="Jiao Y."/>
            <person name="Wang B."/>
            <person name="Wei X."/>
            <person name="Stein J.C."/>
            <person name="Glaubitz J.C."/>
            <person name="Lu F."/>
            <person name="Yu G."/>
            <person name="Liang C."/>
            <person name="Fengler K."/>
            <person name="Li B."/>
            <person name="Rafalski A."/>
            <person name="Schnable P.S."/>
            <person name="Ware D.H."/>
            <person name="Buckler E.S."/>
            <person name="Lai J."/>
        </authorList>
    </citation>
    <scope>NUCLEOTIDE SEQUENCE [LARGE SCALE GENOMIC DNA]</scope>
    <source>
        <strain evidence="3">cv. Missouri 17</strain>
        <tissue evidence="2">Seedling</tissue>
    </source>
</reference>
<keyword evidence="1" id="KW-0812">Transmembrane</keyword>
<keyword evidence="1" id="KW-0472">Membrane</keyword>
<gene>
    <name evidence="2" type="ORF">Zm00014a_015470</name>
</gene>
<dbReference type="Proteomes" id="UP000251960">
    <property type="component" value="Chromosome 2"/>
</dbReference>
<comment type="caution">
    <text evidence="2">The sequence shown here is derived from an EMBL/GenBank/DDBJ whole genome shotgun (WGS) entry which is preliminary data.</text>
</comment>
<dbReference type="EMBL" id="NCVQ01000003">
    <property type="protein sequence ID" value="PWZ40378.1"/>
    <property type="molecule type" value="Genomic_DNA"/>
</dbReference>
<dbReference type="AlphaFoldDB" id="A0A3L6FZV0"/>
<sequence length="203" mass="20925">MTCTTSNCKNRNSVTLVLLSGVMILGLLLLRNGVQHILSTNRGEQTTCLPTLGRTVIREAHHHNRADNVMHAVVADAAEPPLAGPPRGAEALAPHDDGAEREALDLEAEALFHVVVPDDVDLVGDARVLERPGDVIGLGGRESVVVVLHPARSGGLGIGVTATKAILGVGARDGEGDVDGAPVDAVEHGGGAHVEQNDGVPEA</sequence>
<organism evidence="2 3">
    <name type="scientific">Zea mays</name>
    <name type="common">Maize</name>
    <dbReference type="NCBI Taxonomy" id="4577"/>
    <lineage>
        <taxon>Eukaryota</taxon>
        <taxon>Viridiplantae</taxon>
        <taxon>Streptophyta</taxon>
        <taxon>Embryophyta</taxon>
        <taxon>Tracheophyta</taxon>
        <taxon>Spermatophyta</taxon>
        <taxon>Magnoliopsida</taxon>
        <taxon>Liliopsida</taxon>
        <taxon>Poales</taxon>
        <taxon>Poaceae</taxon>
        <taxon>PACMAD clade</taxon>
        <taxon>Panicoideae</taxon>
        <taxon>Andropogonodae</taxon>
        <taxon>Andropogoneae</taxon>
        <taxon>Tripsacinae</taxon>
        <taxon>Zea</taxon>
    </lineage>
</organism>
<keyword evidence="1" id="KW-1133">Transmembrane helix</keyword>
<proteinExistence type="predicted"/>